<sequence>MVRMKTPYSPRVCSVRHVDINLFARRFAEWFDFPRNREYARCLANASVRRTSLESVYDNYGGLPPDSFFLSFKYPVETVISAMDWFFECQAGLLDLHGCTVAIDLNDVEYWGRVDEYVHPKKGLTKNTYVLRYAVASMVDEKRKLALACMPISTNDKLVDIVRILLEKAMSHVLVDVVLFDRGFYNATLLKTVEEMGVDYVIPLRKSKGTDRVWEESKKNGECKLRHTVKGETDQISAWLYLDEKKKENKEEVDRKETGKRKGQNKNKNKNRKKRKEREYVGVISNMDVRPELVEDFMDWYFVRNNVETGFKEKNQYKIRTCSTDKAYRFLIYCISLYLMNLVQVVRIVNNTFFRNDEMKKLVILLLILDKPLVGEHRLSRTLIVIA</sequence>
<evidence type="ECO:0000313" key="3">
    <source>
        <dbReference type="EMBL" id="BAI61300.1"/>
    </source>
</evidence>
<organism evidence="3 4">
    <name type="scientific">Methanocella paludicola (strain DSM 17711 / JCM 13418 / NBRC 101707 / SANAE)</name>
    <dbReference type="NCBI Taxonomy" id="304371"/>
    <lineage>
        <taxon>Archaea</taxon>
        <taxon>Methanobacteriati</taxon>
        <taxon>Methanobacteriota</taxon>
        <taxon>Stenosarchaea group</taxon>
        <taxon>Methanomicrobia</taxon>
        <taxon>Methanocellales</taxon>
        <taxon>Methanocellaceae</taxon>
        <taxon>Methanocella</taxon>
    </lineage>
</organism>
<dbReference type="InterPro" id="IPR012337">
    <property type="entry name" value="RNaseH-like_sf"/>
</dbReference>
<dbReference type="eggNOG" id="arCOG03902">
    <property type="taxonomic scope" value="Archaea"/>
</dbReference>
<reference evidence="3 4" key="1">
    <citation type="journal article" date="2007" name="Appl. Environ. Microbiol.">
        <title>Isolation of key methanogens for global methane emission from rice paddy fields: a novel isolate affiliated with the clone cluster rice cluster I.</title>
        <authorList>
            <person name="Sakai S."/>
            <person name="Imachi H."/>
            <person name="Sekiguchi Y."/>
            <person name="Ohashi A."/>
            <person name="Harada H."/>
            <person name="Kamagata Y."/>
        </authorList>
    </citation>
    <scope>NUCLEOTIDE SEQUENCE [LARGE SCALE GENOMIC DNA]</scope>
    <source>
        <strain evidence="4">DSM 17711 / JCM 13418 / NBRC 101707 / SANAE</strain>
    </source>
</reference>
<keyword evidence="4" id="KW-1185">Reference proteome</keyword>
<evidence type="ECO:0000256" key="1">
    <source>
        <dbReference type="SAM" id="MobiDB-lite"/>
    </source>
</evidence>
<dbReference type="InterPro" id="IPR002559">
    <property type="entry name" value="Transposase_11"/>
</dbReference>
<evidence type="ECO:0000313" key="4">
    <source>
        <dbReference type="Proteomes" id="UP000001882"/>
    </source>
</evidence>
<dbReference type="Pfam" id="PF01609">
    <property type="entry name" value="DDE_Tnp_1"/>
    <property type="match status" value="1"/>
</dbReference>
<proteinExistence type="predicted"/>
<evidence type="ECO:0000259" key="2">
    <source>
        <dbReference type="Pfam" id="PF01609"/>
    </source>
</evidence>
<dbReference type="PANTHER" id="PTHR33252">
    <property type="entry name" value="THIRD ORF IN TRANSPOSON ISC1160"/>
    <property type="match status" value="1"/>
</dbReference>
<dbReference type="EMBL" id="AP011532">
    <property type="protein sequence ID" value="BAI61300.1"/>
    <property type="molecule type" value="Genomic_DNA"/>
</dbReference>
<feature type="domain" description="Transposase IS4-like" evidence="2">
    <location>
        <begin position="155"/>
        <end position="326"/>
    </location>
</feature>
<dbReference type="GO" id="GO:0003677">
    <property type="term" value="F:DNA binding"/>
    <property type="evidence" value="ECO:0007669"/>
    <property type="project" value="InterPro"/>
</dbReference>
<dbReference type="AlphaFoldDB" id="D1YXX8"/>
<dbReference type="Proteomes" id="UP000001882">
    <property type="component" value="Chromosome"/>
</dbReference>
<dbReference type="KEGG" id="mpd:MCP_1228"/>
<dbReference type="GO" id="GO:0004803">
    <property type="term" value="F:transposase activity"/>
    <property type="evidence" value="ECO:0007669"/>
    <property type="project" value="InterPro"/>
</dbReference>
<accession>D1YXX8</accession>
<dbReference type="GO" id="GO:0006313">
    <property type="term" value="P:DNA transposition"/>
    <property type="evidence" value="ECO:0007669"/>
    <property type="project" value="InterPro"/>
</dbReference>
<dbReference type="SUPFAM" id="SSF53098">
    <property type="entry name" value="Ribonuclease H-like"/>
    <property type="match status" value="1"/>
</dbReference>
<protein>
    <submittedName>
        <fullName evidence="3">Transposase for insertion sequence element</fullName>
    </submittedName>
</protein>
<dbReference type="InParanoid" id="D1YXX8"/>
<feature type="compositionally biased region" description="Basic residues" evidence="1">
    <location>
        <begin position="258"/>
        <end position="276"/>
    </location>
</feature>
<name>D1YXX8_METPS</name>
<feature type="region of interest" description="Disordered" evidence="1">
    <location>
        <begin position="251"/>
        <end position="276"/>
    </location>
</feature>
<gene>
    <name evidence="3" type="ordered locus">MCP_1228</name>
</gene>
<reference evidence="3 4" key="2">
    <citation type="journal article" date="2008" name="Int. J. Syst. Evol. Microbiol.">
        <title>Methanocella paludicola gen. nov., sp. nov., a methane-producing archaeon, the first isolate of the lineage 'Rice Cluster I', and proposal of the new archaeal order Methanocellales ord. nov.</title>
        <authorList>
            <person name="Sakai S."/>
            <person name="Imachi H."/>
            <person name="Hanada S."/>
            <person name="Ohashi A."/>
            <person name="Harada H."/>
            <person name="Kamagata Y."/>
        </authorList>
    </citation>
    <scope>NUCLEOTIDE SEQUENCE [LARGE SCALE GENOMIC DNA]</scope>
    <source>
        <strain evidence="4">DSM 17711 / JCM 13418 / NBRC 101707 / SANAE</strain>
    </source>
</reference>
<reference evidence="4" key="3">
    <citation type="journal article" date="2011" name="PLoS ONE">
        <title>Genome sequence of a mesophilic hydrogenotrophic methanogen Methanocella paludicola, the first cultivated representative of the order Methanocellales.</title>
        <authorList>
            <person name="Sakai S."/>
            <person name="Takaki Y."/>
            <person name="Shimamura S."/>
            <person name="Sekine M."/>
            <person name="Tajima T."/>
            <person name="Kosugi H."/>
            <person name="Ichikawa N."/>
            <person name="Tasumi E."/>
            <person name="Hiraki A.T."/>
            <person name="Shimizu A."/>
            <person name="Kato Y."/>
            <person name="Nishiko R."/>
            <person name="Mori K."/>
            <person name="Fujita N."/>
            <person name="Imachi H."/>
            <person name="Takai K."/>
        </authorList>
    </citation>
    <scope>NUCLEOTIDE SEQUENCE [LARGE SCALE GENOMIC DNA]</scope>
    <source>
        <strain evidence="4">DSM 17711 / JCM 13418 / NBRC 101707 / SANAE</strain>
    </source>
</reference>
<dbReference type="PANTHER" id="PTHR33252:SF2">
    <property type="entry name" value="TRANSPOSASE IS4-LIKE DOMAIN-CONTAINING PROTEIN"/>
    <property type="match status" value="1"/>
</dbReference>